<protein>
    <submittedName>
        <fullName evidence="3">RcnB family protein</fullName>
    </submittedName>
</protein>
<dbReference type="AlphaFoldDB" id="A0A5B8LLK5"/>
<dbReference type="Proteomes" id="UP000315673">
    <property type="component" value="Chromosome"/>
</dbReference>
<accession>A0A5B8LLK5</accession>
<evidence type="ECO:0000256" key="2">
    <source>
        <dbReference type="SAM" id="SignalP"/>
    </source>
</evidence>
<feature type="compositionally biased region" description="Basic and acidic residues" evidence="1">
    <location>
        <begin position="30"/>
        <end position="39"/>
    </location>
</feature>
<organism evidence="3 4">
    <name type="scientific">Sphingomonas panacisoli</name>
    <dbReference type="NCBI Taxonomy" id="1813879"/>
    <lineage>
        <taxon>Bacteria</taxon>
        <taxon>Pseudomonadati</taxon>
        <taxon>Pseudomonadota</taxon>
        <taxon>Alphaproteobacteria</taxon>
        <taxon>Sphingomonadales</taxon>
        <taxon>Sphingomonadaceae</taxon>
        <taxon>Sphingomonas</taxon>
    </lineage>
</organism>
<dbReference type="EMBL" id="CP042306">
    <property type="protein sequence ID" value="QDZ08412.1"/>
    <property type="molecule type" value="Genomic_DNA"/>
</dbReference>
<dbReference type="RefSeq" id="WP_146572914.1">
    <property type="nucleotide sequence ID" value="NZ_CP042306.1"/>
</dbReference>
<evidence type="ECO:0000313" key="3">
    <source>
        <dbReference type="EMBL" id="QDZ08412.1"/>
    </source>
</evidence>
<dbReference type="Pfam" id="PF11776">
    <property type="entry name" value="RcnB"/>
    <property type="match status" value="1"/>
</dbReference>
<dbReference type="Gene3D" id="3.10.450.160">
    <property type="entry name" value="inner membrane protein cigr"/>
    <property type="match status" value="1"/>
</dbReference>
<feature type="region of interest" description="Disordered" evidence="1">
    <location>
        <begin position="23"/>
        <end position="120"/>
    </location>
</feature>
<keyword evidence="4" id="KW-1185">Reference proteome</keyword>
<evidence type="ECO:0000313" key="4">
    <source>
        <dbReference type="Proteomes" id="UP000315673"/>
    </source>
</evidence>
<dbReference type="KEGG" id="spai:FPZ24_13800"/>
<sequence length="196" mass="21692">MKRFLLVAAGMSLIVPDIALAYGQAGPQRPPDRPGRPDRPGGGPAIQPPRPGTGGPAIQPPKPQPPKPQPPRPRPPGTGGPAIQPPKPGPVRPKPPLPRPPKPPKPWRPGAGKPPNFRPIHRPGWSYPTGWAYRRWAIGLFLPRLFFATPYYYDSWWEMGLAPPAAGYRWVRYGPDLLLVQIRTRRIVDVIYGAFY</sequence>
<gene>
    <name evidence="3" type="ORF">FPZ24_13800</name>
</gene>
<evidence type="ECO:0000256" key="1">
    <source>
        <dbReference type="SAM" id="MobiDB-lite"/>
    </source>
</evidence>
<keyword evidence="2" id="KW-0732">Signal</keyword>
<reference evidence="3 4" key="1">
    <citation type="submission" date="2019-07" db="EMBL/GenBank/DDBJ databases">
        <title>Full genome sequence of Sphingomonas sp. 4R-6-7(HKS19).</title>
        <authorList>
            <person name="Im W.-T."/>
        </authorList>
    </citation>
    <scope>NUCLEOTIDE SEQUENCE [LARGE SCALE GENOMIC DNA]</scope>
    <source>
        <strain evidence="3 4">HKS19</strain>
    </source>
</reference>
<feature type="compositionally biased region" description="Pro residues" evidence="1">
    <location>
        <begin position="58"/>
        <end position="107"/>
    </location>
</feature>
<feature type="signal peptide" evidence="2">
    <location>
        <begin position="1"/>
        <end position="21"/>
    </location>
</feature>
<dbReference type="OrthoDB" id="7205329at2"/>
<feature type="chain" id="PRO_5022802215" evidence="2">
    <location>
        <begin position="22"/>
        <end position="196"/>
    </location>
</feature>
<proteinExistence type="predicted"/>
<name>A0A5B8LLK5_9SPHN</name>
<dbReference type="InterPro" id="IPR024572">
    <property type="entry name" value="RcnB"/>
</dbReference>